<proteinExistence type="predicted"/>
<accession>A0AAE0E3W4</accession>
<gene>
    <name evidence="2" type="ORF">Dsin_019275</name>
</gene>
<feature type="compositionally biased region" description="Basic and acidic residues" evidence="1">
    <location>
        <begin position="107"/>
        <end position="121"/>
    </location>
</feature>
<evidence type="ECO:0000313" key="3">
    <source>
        <dbReference type="Proteomes" id="UP001281410"/>
    </source>
</evidence>
<evidence type="ECO:0000313" key="2">
    <source>
        <dbReference type="EMBL" id="KAK3205229.1"/>
    </source>
</evidence>
<protein>
    <submittedName>
        <fullName evidence="2">Uncharacterized protein</fullName>
    </submittedName>
</protein>
<comment type="caution">
    <text evidence="2">The sequence shown here is derived from an EMBL/GenBank/DDBJ whole genome shotgun (WGS) entry which is preliminary data.</text>
</comment>
<dbReference type="EMBL" id="JANJYJ010000006">
    <property type="protein sequence ID" value="KAK3205229.1"/>
    <property type="molecule type" value="Genomic_DNA"/>
</dbReference>
<feature type="region of interest" description="Disordered" evidence="1">
    <location>
        <begin position="1"/>
        <end position="137"/>
    </location>
</feature>
<feature type="compositionally biased region" description="Basic and acidic residues" evidence="1">
    <location>
        <begin position="68"/>
        <end position="95"/>
    </location>
</feature>
<organism evidence="2 3">
    <name type="scientific">Dipteronia sinensis</name>
    <dbReference type="NCBI Taxonomy" id="43782"/>
    <lineage>
        <taxon>Eukaryota</taxon>
        <taxon>Viridiplantae</taxon>
        <taxon>Streptophyta</taxon>
        <taxon>Embryophyta</taxon>
        <taxon>Tracheophyta</taxon>
        <taxon>Spermatophyta</taxon>
        <taxon>Magnoliopsida</taxon>
        <taxon>eudicotyledons</taxon>
        <taxon>Gunneridae</taxon>
        <taxon>Pentapetalae</taxon>
        <taxon>rosids</taxon>
        <taxon>malvids</taxon>
        <taxon>Sapindales</taxon>
        <taxon>Sapindaceae</taxon>
        <taxon>Hippocastanoideae</taxon>
        <taxon>Acereae</taxon>
        <taxon>Dipteronia</taxon>
    </lineage>
</organism>
<dbReference type="AlphaFoldDB" id="A0AAE0E3W4"/>
<keyword evidence="3" id="KW-1185">Reference proteome</keyword>
<evidence type="ECO:0000256" key="1">
    <source>
        <dbReference type="SAM" id="MobiDB-lite"/>
    </source>
</evidence>
<sequence length="137" mass="14545">MERSKLASEGSCASQNDGEGETKLSELGGNKRDGGSTNLVGGPTSWDPYSKGVDSDFLKASLASRVEVTPEKKPDSVGERKPTELKPEDPPEDNKSASMEIEASEAGLRKDGPKTLKDAVKPKNKRKKRASAGANKS</sequence>
<reference evidence="2" key="1">
    <citation type="journal article" date="2023" name="Plant J.">
        <title>Genome sequences and population genomics provide insights into the demographic history, inbreeding, and mutation load of two 'living fossil' tree species of Dipteronia.</title>
        <authorList>
            <person name="Feng Y."/>
            <person name="Comes H.P."/>
            <person name="Chen J."/>
            <person name="Zhu S."/>
            <person name="Lu R."/>
            <person name="Zhang X."/>
            <person name="Li P."/>
            <person name="Qiu J."/>
            <person name="Olsen K.M."/>
            <person name="Qiu Y."/>
        </authorList>
    </citation>
    <scope>NUCLEOTIDE SEQUENCE</scope>
    <source>
        <strain evidence="2">NBL</strain>
    </source>
</reference>
<name>A0AAE0E3W4_9ROSI</name>
<feature type="compositionally biased region" description="Basic and acidic residues" evidence="1">
    <location>
        <begin position="20"/>
        <end position="34"/>
    </location>
</feature>
<dbReference type="Proteomes" id="UP001281410">
    <property type="component" value="Unassembled WGS sequence"/>
</dbReference>